<reference evidence="1 2" key="1">
    <citation type="submission" date="2024-02" db="EMBL/GenBank/DDBJ databases">
        <title>Draft genome sequence of Collimonas sp. strain H4R21, an effective mineral-weathering bacterial strain isolated from the beech rhizosphere.</title>
        <authorList>
            <person name="Morin E."/>
            <person name="Uroz S."/>
            <person name="Leveau J.H.J."/>
            <person name="Kumar R."/>
            <person name="Rey M.W."/>
            <person name="Pham J."/>
        </authorList>
    </citation>
    <scope>NUCLEOTIDE SEQUENCE [LARGE SCALE GENOMIC DNA]</scope>
    <source>
        <strain evidence="1 2">H4R21</strain>
    </source>
</reference>
<evidence type="ECO:0000313" key="1">
    <source>
        <dbReference type="EMBL" id="MEM4987127.1"/>
    </source>
</evidence>
<proteinExistence type="predicted"/>
<organism evidence="1 2">
    <name type="scientific">Collimonas rhizosphaerae</name>
    <dbReference type="NCBI Taxonomy" id="3126357"/>
    <lineage>
        <taxon>Bacteria</taxon>
        <taxon>Pseudomonadati</taxon>
        <taxon>Pseudomonadota</taxon>
        <taxon>Betaproteobacteria</taxon>
        <taxon>Burkholderiales</taxon>
        <taxon>Oxalobacteraceae</taxon>
        <taxon>Collimonas</taxon>
    </lineage>
</organism>
<accession>A0ABU9PT03</accession>
<sequence length="130" mass="14010">MTLTTLVSGGSAGMREAAIYSALEQELGVTSERSGVHLSTALILEGLPDGKTAALPPGLAQDLDIKRIAPGCFCCIGNLTLRVTLNRLLRKPPARIYIGIADSTHLPRLRDFLCHPPYDDFLELTPDLVL</sequence>
<dbReference type="RefSeq" id="WP_092394752.1">
    <property type="nucleotide sequence ID" value="NZ_JBANDC010000004.1"/>
</dbReference>
<dbReference type="Proteomes" id="UP001495910">
    <property type="component" value="Unassembled WGS sequence"/>
</dbReference>
<protein>
    <submittedName>
        <fullName evidence="1">GTPase</fullName>
    </submittedName>
</protein>
<dbReference type="EMBL" id="JBANDC010000004">
    <property type="protein sequence ID" value="MEM4987127.1"/>
    <property type="molecule type" value="Genomic_DNA"/>
</dbReference>
<evidence type="ECO:0000313" key="2">
    <source>
        <dbReference type="Proteomes" id="UP001495910"/>
    </source>
</evidence>
<comment type="caution">
    <text evidence="1">The sequence shown here is derived from an EMBL/GenBank/DDBJ whole genome shotgun (WGS) entry which is preliminary data.</text>
</comment>
<gene>
    <name evidence="1" type="ORF">V8G57_06965</name>
</gene>
<name>A0ABU9PT03_9BURK</name>
<keyword evidence="2" id="KW-1185">Reference proteome</keyword>